<dbReference type="InterPro" id="IPR025250">
    <property type="entry name" value="DUF4199"/>
</dbReference>
<gene>
    <name evidence="2" type="ORF">D3H65_30270</name>
</gene>
<keyword evidence="3" id="KW-1185">Reference proteome</keyword>
<accession>A0A3B7MVA0</accession>
<dbReference type="RefSeq" id="WP_119053891.1">
    <property type="nucleotide sequence ID" value="NZ_CP032157.1"/>
</dbReference>
<dbReference type="OrthoDB" id="5766000at2"/>
<evidence type="ECO:0000313" key="2">
    <source>
        <dbReference type="EMBL" id="AXY78018.1"/>
    </source>
</evidence>
<feature type="transmembrane region" description="Helical" evidence="1">
    <location>
        <begin position="38"/>
        <end position="57"/>
    </location>
</feature>
<feature type="transmembrane region" description="Helical" evidence="1">
    <location>
        <begin position="131"/>
        <end position="154"/>
    </location>
</feature>
<dbReference type="AlphaFoldDB" id="A0A3B7MVA0"/>
<keyword evidence="1" id="KW-0812">Transmembrane</keyword>
<sequence length="178" mass="19607">MKYRIELKWGLIFSAVSLVWALIGKAFALDSDRIEYNQVFNTSILIPAVVVYWLAAIDKRNNFYGGHISFKKSFISGMMLTLFITLLGIVTTLIATKLISPQLFDNLIAYTTANNLMTRPEAINQFNLTTYVVTGILAGPVTGLVFSTLVSLIIPKKSKKTASGASQATYNTQGKMVV</sequence>
<organism evidence="2 3">
    <name type="scientific">Paraflavitalea soli</name>
    <dbReference type="NCBI Taxonomy" id="2315862"/>
    <lineage>
        <taxon>Bacteria</taxon>
        <taxon>Pseudomonadati</taxon>
        <taxon>Bacteroidota</taxon>
        <taxon>Chitinophagia</taxon>
        <taxon>Chitinophagales</taxon>
        <taxon>Chitinophagaceae</taxon>
        <taxon>Paraflavitalea</taxon>
    </lineage>
</organism>
<dbReference type="KEGG" id="pseg:D3H65_30270"/>
<protein>
    <submittedName>
        <fullName evidence="2">DUF4199 domain-containing protein</fullName>
    </submittedName>
</protein>
<reference evidence="2 3" key="1">
    <citation type="submission" date="2018-09" db="EMBL/GenBank/DDBJ databases">
        <title>Genome sequencing of strain 6GH32-13.</title>
        <authorList>
            <person name="Weon H.-Y."/>
            <person name="Heo J."/>
            <person name="Kwon S.-W."/>
        </authorList>
    </citation>
    <scope>NUCLEOTIDE SEQUENCE [LARGE SCALE GENOMIC DNA]</scope>
    <source>
        <strain evidence="2 3">5GH32-13</strain>
    </source>
</reference>
<proteinExistence type="predicted"/>
<evidence type="ECO:0000256" key="1">
    <source>
        <dbReference type="SAM" id="Phobius"/>
    </source>
</evidence>
<keyword evidence="1" id="KW-1133">Transmembrane helix</keyword>
<evidence type="ECO:0000313" key="3">
    <source>
        <dbReference type="Proteomes" id="UP000263900"/>
    </source>
</evidence>
<name>A0A3B7MVA0_9BACT</name>
<feature type="transmembrane region" description="Helical" evidence="1">
    <location>
        <begin position="78"/>
        <end position="99"/>
    </location>
</feature>
<keyword evidence="1" id="KW-0472">Membrane</keyword>
<dbReference type="Pfam" id="PF13858">
    <property type="entry name" value="DUF4199"/>
    <property type="match status" value="1"/>
</dbReference>
<dbReference type="Proteomes" id="UP000263900">
    <property type="component" value="Chromosome"/>
</dbReference>
<dbReference type="EMBL" id="CP032157">
    <property type="protein sequence ID" value="AXY78018.1"/>
    <property type="molecule type" value="Genomic_DNA"/>
</dbReference>